<comment type="caution">
    <text evidence="1">The sequence shown here is derived from an EMBL/GenBank/DDBJ whole genome shotgun (WGS) entry which is preliminary data.</text>
</comment>
<evidence type="ECO:0000313" key="2">
    <source>
        <dbReference type="Proteomes" id="UP001610810"/>
    </source>
</evidence>
<dbReference type="SUPFAM" id="SSF48452">
    <property type="entry name" value="TPR-like"/>
    <property type="match status" value="1"/>
</dbReference>
<dbReference type="InterPro" id="IPR011990">
    <property type="entry name" value="TPR-like_helical_dom_sf"/>
</dbReference>
<gene>
    <name evidence="1" type="ORF">ACH3YB_36690</name>
</gene>
<dbReference type="EMBL" id="JBIQWK010000017">
    <property type="protein sequence ID" value="MFI0577171.1"/>
    <property type="molecule type" value="Genomic_DNA"/>
</dbReference>
<accession>A0ABW7SA67</accession>
<evidence type="ECO:0000313" key="1">
    <source>
        <dbReference type="EMBL" id="MFI0577171.1"/>
    </source>
</evidence>
<name>A0ABW7SA67_STRTE</name>
<keyword evidence="2" id="KW-1185">Reference proteome</keyword>
<proteinExistence type="predicted"/>
<protein>
    <recommendedName>
        <fullName evidence="3">Tetratricopeptide repeat protein</fullName>
    </recommendedName>
</protein>
<dbReference type="RefSeq" id="WP_202559946.1">
    <property type="nucleotide sequence ID" value="NZ_JBIQWK010000017.1"/>
</dbReference>
<sequence length="251" mass="26774">MGRRSARSVSYAASAAVKAGAGIAWLVAGDMWDDETWHSLTEHTVRAARTVGALNVLPLALSYRAAVHVHAGEFDHASALIDESGNLVEVTGNSPLGYAPLLLLAWRGEDPRAAELIEAGAREALSWGEGRATGLAHYLLAVLYNGLGRHDEALDRAERGAKYEDLAVVGFSLMELVEAGALGGRPEAAATALHRLEEHAGAGGTEWALGILARSRALLTDGRTADLLYQEAIERLRHSRVTVHLARTHLV</sequence>
<evidence type="ECO:0008006" key="3">
    <source>
        <dbReference type="Google" id="ProtNLM"/>
    </source>
</evidence>
<dbReference type="Proteomes" id="UP001610810">
    <property type="component" value="Unassembled WGS sequence"/>
</dbReference>
<reference evidence="1 2" key="1">
    <citation type="submission" date="2024-10" db="EMBL/GenBank/DDBJ databases">
        <authorList>
            <person name="Wannawong T."/>
            <person name="Kuncharoen N."/>
            <person name="Mhuantong W."/>
        </authorList>
    </citation>
    <scope>NUCLEOTIDE SEQUENCE [LARGE SCALE GENOMIC DNA]</scope>
    <source>
        <strain evidence="1 2">CALK1-4</strain>
    </source>
</reference>
<organism evidence="1 2">
    <name type="scientific">Streptomyces tendae</name>
    <dbReference type="NCBI Taxonomy" id="1932"/>
    <lineage>
        <taxon>Bacteria</taxon>
        <taxon>Bacillati</taxon>
        <taxon>Actinomycetota</taxon>
        <taxon>Actinomycetes</taxon>
        <taxon>Kitasatosporales</taxon>
        <taxon>Streptomycetaceae</taxon>
        <taxon>Streptomyces</taxon>
    </lineage>
</organism>